<evidence type="ECO:0000259" key="5">
    <source>
        <dbReference type="PROSITE" id="PS51007"/>
    </source>
</evidence>
<evidence type="ECO:0000256" key="1">
    <source>
        <dbReference type="ARBA" id="ARBA00022617"/>
    </source>
</evidence>
<proteinExistence type="predicted"/>
<sequence length="199" mass="21999">MGAKGKNRCRRFFKATPYIGQKGMLKFVVTLILGMVFTTPLWAQMGSAPLDKKNKKSAVQRQGPANVGGSFDRDAYVKSFGLPDGYRDLSAPPRFSGADLEDGGALYQKLCQDCHGDSGKGDGPQSDYLFRAPTNLPRLLAAEVGDGYLIWSIEEGGGQFGGLMPAFSRTSFDRQYRLERAQVWQLVQYIRQTFSPKPE</sequence>
<name>A0A1F6GAD8_9PROT</name>
<dbReference type="Proteomes" id="UP000178449">
    <property type="component" value="Unassembled WGS sequence"/>
</dbReference>
<dbReference type="InterPro" id="IPR036909">
    <property type="entry name" value="Cyt_c-like_dom_sf"/>
</dbReference>
<dbReference type="AlphaFoldDB" id="A0A1F6GAD8"/>
<evidence type="ECO:0000256" key="2">
    <source>
        <dbReference type="ARBA" id="ARBA00022723"/>
    </source>
</evidence>
<dbReference type="GO" id="GO:0046872">
    <property type="term" value="F:metal ion binding"/>
    <property type="evidence" value="ECO:0007669"/>
    <property type="project" value="UniProtKB-KW"/>
</dbReference>
<organism evidence="6 7">
    <name type="scientific">Candidatus Lambdaproteobacteria bacterium RIFOXYD2_FULL_50_16</name>
    <dbReference type="NCBI Taxonomy" id="1817772"/>
    <lineage>
        <taxon>Bacteria</taxon>
        <taxon>Pseudomonadati</taxon>
        <taxon>Pseudomonadota</taxon>
        <taxon>Candidatus Lambdaproteobacteria</taxon>
    </lineage>
</organism>
<dbReference type="GO" id="GO:0009055">
    <property type="term" value="F:electron transfer activity"/>
    <property type="evidence" value="ECO:0007669"/>
    <property type="project" value="InterPro"/>
</dbReference>
<accession>A0A1F6GAD8</accession>
<gene>
    <name evidence="6" type="ORF">A2527_07845</name>
</gene>
<keyword evidence="1 4" id="KW-0349">Heme</keyword>
<evidence type="ECO:0000313" key="7">
    <source>
        <dbReference type="Proteomes" id="UP000178449"/>
    </source>
</evidence>
<dbReference type="GO" id="GO:0020037">
    <property type="term" value="F:heme binding"/>
    <property type="evidence" value="ECO:0007669"/>
    <property type="project" value="InterPro"/>
</dbReference>
<feature type="domain" description="Cytochrome c" evidence="5">
    <location>
        <begin position="98"/>
        <end position="194"/>
    </location>
</feature>
<keyword evidence="3 4" id="KW-0408">Iron</keyword>
<dbReference type="Pfam" id="PF00034">
    <property type="entry name" value="Cytochrom_C"/>
    <property type="match status" value="1"/>
</dbReference>
<keyword evidence="2 4" id="KW-0479">Metal-binding</keyword>
<evidence type="ECO:0000313" key="6">
    <source>
        <dbReference type="EMBL" id="OGG95078.1"/>
    </source>
</evidence>
<dbReference type="EMBL" id="MFNE01000026">
    <property type="protein sequence ID" value="OGG95078.1"/>
    <property type="molecule type" value="Genomic_DNA"/>
</dbReference>
<dbReference type="SUPFAM" id="SSF46626">
    <property type="entry name" value="Cytochrome c"/>
    <property type="match status" value="1"/>
</dbReference>
<reference evidence="6 7" key="1">
    <citation type="journal article" date="2016" name="Nat. Commun.">
        <title>Thousands of microbial genomes shed light on interconnected biogeochemical processes in an aquifer system.</title>
        <authorList>
            <person name="Anantharaman K."/>
            <person name="Brown C.T."/>
            <person name="Hug L.A."/>
            <person name="Sharon I."/>
            <person name="Castelle C.J."/>
            <person name="Probst A.J."/>
            <person name="Thomas B.C."/>
            <person name="Singh A."/>
            <person name="Wilkins M.J."/>
            <person name="Karaoz U."/>
            <person name="Brodie E.L."/>
            <person name="Williams K.H."/>
            <person name="Hubbard S.S."/>
            <person name="Banfield J.F."/>
        </authorList>
    </citation>
    <scope>NUCLEOTIDE SEQUENCE [LARGE SCALE GENOMIC DNA]</scope>
</reference>
<evidence type="ECO:0000256" key="3">
    <source>
        <dbReference type="ARBA" id="ARBA00023004"/>
    </source>
</evidence>
<dbReference type="Gene3D" id="1.10.760.10">
    <property type="entry name" value="Cytochrome c-like domain"/>
    <property type="match status" value="1"/>
</dbReference>
<protein>
    <recommendedName>
        <fullName evidence="5">Cytochrome c domain-containing protein</fullName>
    </recommendedName>
</protein>
<dbReference type="PROSITE" id="PS51007">
    <property type="entry name" value="CYTC"/>
    <property type="match status" value="1"/>
</dbReference>
<comment type="caution">
    <text evidence="6">The sequence shown here is derived from an EMBL/GenBank/DDBJ whole genome shotgun (WGS) entry which is preliminary data.</text>
</comment>
<dbReference type="InterPro" id="IPR009056">
    <property type="entry name" value="Cyt_c-like_dom"/>
</dbReference>
<evidence type="ECO:0000256" key="4">
    <source>
        <dbReference type="PROSITE-ProRule" id="PRU00433"/>
    </source>
</evidence>
<dbReference type="STRING" id="1817772.A2527_07845"/>